<evidence type="ECO:0000313" key="2">
    <source>
        <dbReference type="EMBL" id="OAA34438.1"/>
    </source>
</evidence>
<feature type="compositionally biased region" description="Polar residues" evidence="1">
    <location>
        <begin position="1"/>
        <end position="12"/>
    </location>
</feature>
<feature type="compositionally biased region" description="Polar residues" evidence="1">
    <location>
        <begin position="78"/>
        <end position="92"/>
    </location>
</feature>
<gene>
    <name evidence="2" type="ORF">BBO_09207</name>
</gene>
<keyword evidence="3" id="KW-1185">Reference proteome</keyword>
<accession>A0A166W7X8</accession>
<proteinExistence type="predicted"/>
<organism evidence="2 3">
    <name type="scientific">Beauveria brongniartii RCEF 3172</name>
    <dbReference type="NCBI Taxonomy" id="1081107"/>
    <lineage>
        <taxon>Eukaryota</taxon>
        <taxon>Fungi</taxon>
        <taxon>Dikarya</taxon>
        <taxon>Ascomycota</taxon>
        <taxon>Pezizomycotina</taxon>
        <taxon>Sordariomycetes</taxon>
        <taxon>Hypocreomycetidae</taxon>
        <taxon>Hypocreales</taxon>
        <taxon>Cordycipitaceae</taxon>
        <taxon>Beauveria</taxon>
        <taxon>Beauveria brongniartii</taxon>
    </lineage>
</organism>
<comment type="caution">
    <text evidence="2">The sequence shown here is derived from an EMBL/GenBank/DDBJ whole genome shotgun (WGS) entry which is preliminary data.</text>
</comment>
<evidence type="ECO:0000256" key="1">
    <source>
        <dbReference type="SAM" id="MobiDB-lite"/>
    </source>
</evidence>
<feature type="region of interest" description="Disordered" evidence="1">
    <location>
        <begin position="142"/>
        <end position="166"/>
    </location>
</feature>
<sequence>MASQQNNRSYVQVGSAGQKRRANPPPQAPSGNRQTPVGLGEDFGQQYGQQTAACEPGPGPSMGQPDKAYGKALHGAQVQHNQQHAEPSYPNTTLDDMRAALMELLEASRALSFVKPSGTGDQGMDACAESMVEIFKANIARKQRTRSWNTSTPYGDLTDPSTNPRP</sequence>
<name>A0A166W7X8_9HYPO</name>
<dbReference type="AlphaFoldDB" id="A0A166W7X8"/>
<dbReference type="Proteomes" id="UP000076863">
    <property type="component" value="Unassembled WGS sequence"/>
</dbReference>
<protein>
    <submittedName>
        <fullName evidence="2">Uncharacterized protein</fullName>
    </submittedName>
</protein>
<feature type="compositionally biased region" description="Polar residues" evidence="1">
    <location>
        <begin position="146"/>
        <end position="166"/>
    </location>
</feature>
<dbReference type="OrthoDB" id="10274694at2759"/>
<feature type="region of interest" description="Disordered" evidence="1">
    <location>
        <begin position="1"/>
        <end position="92"/>
    </location>
</feature>
<reference evidence="2 3" key="1">
    <citation type="journal article" date="2016" name="Genome Biol. Evol.">
        <title>Divergent and convergent evolution of fungal pathogenicity.</title>
        <authorList>
            <person name="Shang Y."/>
            <person name="Xiao G."/>
            <person name="Zheng P."/>
            <person name="Cen K."/>
            <person name="Zhan S."/>
            <person name="Wang C."/>
        </authorList>
    </citation>
    <scope>NUCLEOTIDE SEQUENCE [LARGE SCALE GENOMIC DNA]</scope>
    <source>
        <strain evidence="2 3">RCEF 3172</strain>
    </source>
</reference>
<evidence type="ECO:0000313" key="3">
    <source>
        <dbReference type="Proteomes" id="UP000076863"/>
    </source>
</evidence>
<dbReference type="EMBL" id="AZHA01000054">
    <property type="protein sequence ID" value="OAA34438.1"/>
    <property type="molecule type" value="Genomic_DNA"/>
</dbReference>